<dbReference type="EMBL" id="CP036339">
    <property type="protein sequence ID" value="QDT73735.1"/>
    <property type="molecule type" value="Genomic_DNA"/>
</dbReference>
<organism evidence="1 2">
    <name type="scientific">Lacipirellula limnantheis</name>
    <dbReference type="NCBI Taxonomy" id="2528024"/>
    <lineage>
        <taxon>Bacteria</taxon>
        <taxon>Pseudomonadati</taxon>
        <taxon>Planctomycetota</taxon>
        <taxon>Planctomycetia</taxon>
        <taxon>Pirellulales</taxon>
        <taxon>Lacipirellulaceae</taxon>
        <taxon>Lacipirellula</taxon>
    </lineage>
</organism>
<dbReference type="Proteomes" id="UP000317909">
    <property type="component" value="Chromosome"/>
</dbReference>
<accession>A0A517TZE8</accession>
<gene>
    <name evidence="1" type="ORF">I41_29260</name>
</gene>
<dbReference type="AlphaFoldDB" id="A0A517TZE8"/>
<sequence length="111" mass="12363">MTCHELARRVKLLEPGASAQDVARICLLLANHHSELMSLDSDDRLKAACQQTSLKLQLATDQHAAMTQELEELAGSDPEKFSQEQVWVLIRAIKVQSQVLQLYVGQPVLDV</sequence>
<proteinExistence type="predicted"/>
<dbReference type="KEGG" id="llh:I41_29260"/>
<dbReference type="RefSeq" id="WP_145433311.1">
    <property type="nucleotide sequence ID" value="NZ_CP036339.1"/>
</dbReference>
<evidence type="ECO:0000313" key="2">
    <source>
        <dbReference type="Proteomes" id="UP000317909"/>
    </source>
</evidence>
<keyword evidence="2" id="KW-1185">Reference proteome</keyword>
<dbReference type="OrthoDB" id="282455at2"/>
<reference evidence="1 2" key="1">
    <citation type="submission" date="2019-02" db="EMBL/GenBank/DDBJ databases">
        <title>Deep-cultivation of Planctomycetes and their phenomic and genomic characterization uncovers novel biology.</title>
        <authorList>
            <person name="Wiegand S."/>
            <person name="Jogler M."/>
            <person name="Boedeker C."/>
            <person name="Pinto D."/>
            <person name="Vollmers J."/>
            <person name="Rivas-Marin E."/>
            <person name="Kohn T."/>
            <person name="Peeters S.H."/>
            <person name="Heuer A."/>
            <person name="Rast P."/>
            <person name="Oberbeckmann S."/>
            <person name="Bunk B."/>
            <person name="Jeske O."/>
            <person name="Meyerdierks A."/>
            <person name="Storesund J.E."/>
            <person name="Kallscheuer N."/>
            <person name="Luecker S."/>
            <person name="Lage O.M."/>
            <person name="Pohl T."/>
            <person name="Merkel B.J."/>
            <person name="Hornburger P."/>
            <person name="Mueller R.-W."/>
            <person name="Bruemmer F."/>
            <person name="Labrenz M."/>
            <person name="Spormann A.M."/>
            <person name="Op den Camp H."/>
            <person name="Overmann J."/>
            <person name="Amann R."/>
            <person name="Jetten M.S.M."/>
            <person name="Mascher T."/>
            <person name="Medema M.H."/>
            <person name="Devos D.P."/>
            <person name="Kaster A.-K."/>
            <person name="Ovreas L."/>
            <person name="Rohde M."/>
            <person name="Galperin M.Y."/>
            <person name="Jogler C."/>
        </authorList>
    </citation>
    <scope>NUCLEOTIDE SEQUENCE [LARGE SCALE GENOMIC DNA]</scope>
    <source>
        <strain evidence="1 2">I41</strain>
    </source>
</reference>
<name>A0A517TZE8_9BACT</name>
<evidence type="ECO:0000313" key="1">
    <source>
        <dbReference type="EMBL" id="QDT73735.1"/>
    </source>
</evidence>
<protein>
    <submittedName>
        <fullName evidence="1">Uncharacterized protein</fullName>
    </submittedName>
</protein>